<dbReference type="OrthoDB" id="5402150at2"/>
<dbReference type="SUPFAM" id="SSF158682">
    <property type="entry name" value="TerB-like"/>
    <property type="match status" value="1"/>
</dbReference>
<dbReference type="EMBL" id="LR536450">
    <property type="protein sequence ID" value="VFU09762.1"/>
    <property type="molecule type" value="Genomic_DNA"/>
</dbReference>
<name>A0A4U8Z2V0_METTU</name>
<evidence type="ECO:0000313" key="2">
    <source>
        <dbReference type="EMBL" id="VFU09762.1"/>
    </source>
</evidence>
<sequence>MFDALKTFIAEISGAASPSKSFNEDDYRLAAVALLVHVAAVDGETDDKERRRLKTLIEERFGLDDSATVLLIERAEQSDRDAVDFYQFTSVLKRTLDEDGRLKIVEMMWDIAFADGEVHEFEDNTIWRVAELLGVSTRDRVLMRQRVAVEIEAEAAPKGPWSKADDKKT</sequence>
<accession>A0A4U8Z2V0</accession>
<dbReference type="AlphaFoldDB" id="A0A4U8Z2V0"/>
<evidence type="ECO:0000259" key="1">
    <source>
        <dbReference type="Pfam" id="PF05099"/>
    </source>
</evidence>
<proteinExistence type="predicted"/>
<dbReference type="InterPro" id="IPR007791">
    <property type="entry name" value="DjlA_N"/>
</dbReference>
<dbReference type="RefSeq" id="WP_134490240.1">
    <property type="nucleotide sequence ID" value="NZ_CP139089.1"/>
</dbReference>
<dbReference type="Gene3D" id="1.10.3680.10">
    <property type="entry name" value="TerB-like"/>
    <property type="match status" value="1"/>
</dbReference>
<dbReference type="KEGG" id="mtun:MTUNDRAET4_2875"/>
<reference evidence="2 3" key="1">
    <citation type="submission" date="2019-03" db="EMBL/GenBank/DDBJ databases">
        <authorList>
            <person name="Kox A.R. M."/>
        </authorList>
    </citation>
    <scope>NUCLEOTIDE SEQUENCE [LARGE SCALE GENOMIC DNA]</scope>
    <source>
        <strain evidence="2">MTUNDRAET4 annotated genome</strain>
    </source>
</reference>
<organism evidence="2 3">
    <name type="scientific">Methylocella tundrae</name>
    <dbReference type="NCBI Taxonomy" id="227605"/>
    <lineage>
        <taxon>Bacteria</taxon>
        <taxon>Pseudomonadati</taxon>
        <taxon>Pseudomonadota</taxon>
        <taxon>Alphaproteobacteria</taxon>
        <taxon>Hyphomicrobiales</taxon>
        <taxon>Beijerinckiaceae</taxon>
        <taxon>Methylocella</taxon>
    </lineage>
</organism>
<feature type="domain" description="Co-chaperone DjlA N-terminal" evidence="1">
    <location>
        <begin position="28"/>
        <end position="145"/>
    </location>
</feature>
<gene>
    <name evidence="2" type="ORF">MTUNDRAET4_2875</name>
</gene>
<evidence type="ECO:0000313" key="3">
    <source>
        <dbReference type="Proteomes" id="UP000294360"/>
    </source>
</evidence>
<protein>
    <recommendedName>
        <fullName evidence="1">Co-chaperone DjlA N-terminal domain-containing protein</fullName>
    </recommendedName>
</protein>
<dbReference type="CDD" id="cd07313">
    <property type="entry name" value="terB_like_2"/>
    <property type="match status" value="1"/>
</dbReference>
<dbReference type="InterPro" id="IPR029024">
    <property type="entry name" value="TerB-like"/>
</dbReference>
<dbReference type="Proteomes" id="UP000294360">
    <property type="component" value="Chromosome"/>
</dbReference>
<dbReference type="Pfam" id="PF05099">
    <property type="entry name" value="TerB"/>
    <property type="match status" value="1"/>
</dbReference>